<organism evidence="2 3">
    <name type="scientific">Candidatus Kaiserbacteria bacterium RIFCSPHIGHO2_02_FULL_50_50</name>
    <dbReference type="NCBI Taxonomy" id="1798492"/>
    <lineage>
        <taxon>Bacteria</taxon>
        <taxon>Candidatus Kaiseribacteriota</taxon>
    </lineage>
</organism>
<evidence type="ECO:0000313" key="3">
    <source>
        <dbReference type="Proteomes" id="UP000178794"/>
    </source>
</evidence>
<sequence>MEREVEQVKGSGIKKDIIAIISFILGLLSVPFYFIGVIPLAAIAFGLFGISRTKVVGSGRWMVVTGLVLGCIYLVNNLYMNGHFDTSNTNNSTSVYSETTELHAEIVKLEHVDKSESTSASYEIQAELTNISERPIRAFKGRLTIKDIFDEHLTIIDVVQTSALLPGDKTSALQSVIDTYGYDRYDRLHDAGKIENLKVEFQASEIIYDN</sequence>
<accession>A0A1F6DCK2</accession>
<dbReference type="STRING" id="1798492.A3C89_01930"/>
<reference evidence="2 3" key="1">
    <citation type="journal article" date="2016" name="Nat. Commun.">
        <title>Thousands of microbial genomes shed light on interconnected biogeochemical processes in an aquifer system.</title>
        <authorList>
            <person name="Anantharaman K."/>
            <person name="Brown C.T."/>
            <person name="Hug L.A."/>
            <person name="Sharon I."/>
            <person name="Castelle C.J."/>
            <person name="Probst A.J."/>
            <person name="Thomas B.C."/>
            <person name="Singh A."/>
            <person name="Wilkins M.J."/>
            <person name="Karaoz U."/>
            <person name="Brodie E.L."/>
            <person name="Williams K.H."/>
            <person name="Hubbard S.S."/>
            <person name="Banfield J.F."/>
        </authorList>
    </citation>
    <scope>NUCLEOTIDE SEQUENCE [LARGE SCALE GENOMIC DNA]</scope>
</reference>
<keyword evidence="1" id="KW-0812">Transmembrane</keyword>
<keyword evidence="1" id="KW-1133">Transmembrane helix</keyword>
<comment type="caution">
    <text evidence="2">The sequence shown here is derived from an EMBL/GenBank/DDBJ whole genome shotgun (WGS) entry which is preliminary data.</text>
</comment>
<keyword evidence="1" id="KW-0472">Membrane</keyword>
<dbReference type="EMBL" id="MFLF01000020">
    <property type="protein sequence ID" value="OGG59146.1"/>
    <property type="molecule type" value="Genomic_DNA"/>
</dbReference>
<dbReference type="AlphaFoldDB" id="A0A1F6DCK2"/>
<name>A0A1F6DCK2_9BACT</name>
<evidence type="ECO:0000313" key="2">
    <source>
        <dbReference type="EMBL" id="OGG59146.1"/>
    </source>
</evidence>
<proteinExistence type="predicted"/>
<protein>
    <recommendedName>
        <fullName evidence="4">DUF4190 domain-containing protein</fullName>
    </recommendedName>
</protein>
<evidence type="ECO:0000256" key="1">
    <source>
        <dbReference type="SAM" id="Phobius"/>
    </source>
</evidence>
<gene>
    <name evidence="2" type="ORF">A3C89_01930</name>
</gene>
<dbReference type="Proteomes" id="UP000178794">
    <property type="component" value="Unassembled WGS sequence"/>
</dbReference>
<feature type="transmembrane region" description="Helical" evidence="1">
    <location>
        <begin position="17"/>
        <end position="49"/>
    </location>
</feature>
<evidence type="ECO:0008006" key="4">
    <source>
        <dbReference type="Google" id="ProtNLM"/>
    </source>
</evidence>
<feature type="transmembrane region" description="Helical" evidence="1">
    <location>
        <begin position="61"/>
        <end position="80"/>
    </location>
</feature>